<proteinExistence type="predicted"/>
<name>A0AAV3GL75_ENTFL</name>
<dbReference type="InterPro" id="IPR013324">
    <property type="entry name" value="RNA_pol_sigma_r3/r4-like"/>
</dbReference>
<dbReference type="Gene3D" id="1.10.10.10">
    <property type="entry name" value="Winged helix-like DNA-binding domain superfamily/Winged helix DNA-binding domain"/>
    <property type="match status" value="1"/>
</dbReference>
<dbReference type="AlphaFoldDB" id="A0AAV3GL75"/>
<organism evidence="1 2">
    <name type="scientific">Enterococcus faecalis ERV63</name>
    <dbReference type="NCBI Taxonomy" id="1134793"/>
    <lineage>
        <taxon>Bacteria</taxon>
        <taxon>Bacillati</taxon>
        <taxon>Bacillota</taxon>
        <taxon>Bacilli</taxon>
        <taxon>Lactobacillales</taxon>
        <taxon>Enterococcaceae</taxon>
        <taxon>Enterococcus</taxon>
    </lineage>
</organism>
<evidence type="ECO:0000313" key="1">
    <source>
        <dbReference type="EMBL" id="EJV16878.1"/>
    </source>
</evidence>
<gene>
    <name evidence="1" type="ORF">HMPREF1336_01599</name>
</gene>
<dbReference type="Proteomes" id="UP000004117">
    <property type="component" value="Unassembled WGS sequence"/>
</dbReference>
<reference evidence="1 2" key="1">
    <citation type="submission" date="2012-04" db="EMBL/GenBank/DDBJ databases">
        <authorList>
            <person name="Weinstock G."/>
            <person name="Sodergren E."/>
            <person name="Lobos E.A."/>
            <person name="Fulton L."/>
            <person name="Fulton R."/>
            <person name="Courtney L."/>
            <person name="Fronick C."/>
            <person name="O'Laughlin M."/>
            <person name="Godfrey J."/>
            <person name="Wilson R.M."/>
            <person name="Miner T."/>
            <person name="Farmer C."/>
            <person name="Delehaunty K."/>
            <person name="Cordes M."/>
            <person name="Minx P."/>
            <person name="Tomlinson C."/>
            <person name="Chen J."/>
            <person name="Wollam A."/>
            <person name="Pepin K.H."/>
            <person name="Bhonagiri V."/>
            <person name="Zhang X."/>
            <person name="Suruliraj S."/>
            <person name="Warren W."/>
            <person name="Mitreva M."/>
            <person name="Mardis E.R."/>
            <person name="Wilson R.K."/>
        </authorList>
    </citation>
    <scope>NUCLEOTIDE SEQUENCE [LARGE SCALE GENOMIC DNA]</scope>
    <source>
        <strain evidence="1 2">ERV63</strain>
    </source>
</reference>
<sequence>MWRPIGGCRYAVLLLPCSNPLPPLKKSLAPPQGYSGYEYVLYHVNQQHSKAFSRPVGLRPAGRFLSSFAARLSPKKFFEKFSKRRYLAGSWRPCQSLVSGKGENHLSPPQKGGEKMDAIPRDYEARCMFDAFCKTVLRNEAKSYLAEMKRRRDREVSLSSLSQADLDKLCTVDHYPSDSFTFSSHGYDLHINNELVAEAFAALPSMEQSILILHCVLDMADGEIGGLVGMSRSAVQRHRTNTLSELRKQLKALMPKGG</sequence>
<dbReference type="EMBL" id="ALZR01000051">
    <property type="protein sequence ID" value="EJV16878.1"/>
    <property type="molecule type" value="Genomic_DNA"/>
</dbReference>
<dbReference type="SUPFAM" id="SSF88659">
    <property type="entry name" value="Sigma3 and sigma4 domains of RNA polymerase sigma factors"/>
    <property type="match status" value="1"/>
</dbReference>
<accession>A0AAV3GL75</accession>
<protein>
    <submittedName>
        <fullName evidence="1">RNA polymerase sigma factor, sigma-70 family</fullName>
    </submittedName>
</protein>
<comment type="caution">
    <text evidence="1">The sequence shown here is derived from an EMBL/GenBank/DDBJ whole genome shotgun (WGS) entry which is preliminary data.</text>
</comment>
<evidence type="ECO:0000313" key="2">
    <source>
        <dbReference type="Proteomes" id="UP000004117"/>
    </source>
</evidence>
<dbReference type="InterPro" id="IPR036388">
    <property type="entry name" value="WH-like_DNA-bd_sf"/>
</dbReference>